<organism evidence="2 3">
    <name type="scientific">Aquibacillus halophilus</name>
    <dbReference type="NCBI Taxonomy" id="930132"/>
    <lineage>
        <taxon>Bacteria</taxon>
        <taxon>Bacillati</taxon>
        <taxon>Bacillota</taxon>
        <taxon>Bacilli</taxon>
        <taxon>Bacillales</taxon>
        <taxon>Bacillaceae</taxon>
        <taxon>Aquibacillus</taxon>
    </lineage>
</organism>
<sequence>MSEAQFTVKVNAPDIEPRFRHPRIFEIFDGLNVGEFMELKNDHDPTPLFYQFMIERDGLFEWEFLEKGPLVWRASILKK</sequence>
<evidence type="ECO:0000313" key="2">
    <source>
        <dbReference type="EMBL" id="MRH43369.1"/>
    </source>
</evidence>
<protein>
    <submittedName>
        <fullName evidence="2">DUF2249 domain-containing protein</fullName>
    </submittedName>
</protein>
<dbReference type="RefSeq" id="WP_153737003.1">
    <property type="nucleotide sequence ID" value="NZ_WJNG01000009.1"/>
</dbReference>
<dbReference type="InterPro" id="IPR018720">
    <property type="entry name" value="DUF2249"/>
</dbReference>
<accession>A0A6A8DHQ4</accession>
<gene>
    <name evidence="2" type="ORF">GH741_11835</name>
</gene>
<dbReference type="Proteomes" id="UP000799092">
    <property type="component" value="Unassembled WGS sequence"/>
</dbReference>
<feature type="domain" description="DUF2249" evidence="1">
    <location>
        <begin position="11"/>
        <end position="77"/>
    </location>
</feature>
<comment type="caution">
    <text evidence="2">The sequence shown here is derived from an EMBL/GenBank/DDBJ whole genome shotgun (WGS) entry which is preliminary data.</text>
</comment>
<evidence type="ECO:0000313" key="3">
    <source>
        <dbReference type="Proteomes" id="UP000799092"/>
    </source>
</evidence>
<dbReference type="AlphaFoldDB" id="A0A6A8DHQ4"/>
<reference evidence="2" key="1">
    <citation type="submission" date="2019-11" db="EMBL/GenBank/DDBJ databases">
        <authorList>
            <person name="Li J."/>
        </authorList>
    </citation>
    <scope>NUCLEOTIDE SEQUENCE</scope>
    <source>
        <strain evidence="2">B6B</strain>
    </source>
</reference>
<dbReference type="Pfam" id="PF10006">
    <property type="entry name" value="DUF2249"/>
    <property type="match status" value="1"/>
</dbReference>
<name>A0A6A8DHQ4_9BACI</name>
<dbReference type="EMBL" id="WJNG01000009">
    <property type="protein sequence ID" value="MRH43369.1"/>
    <property type="molecule type" value="Genomic_DNA"/>
</dbReference>
<proteinExistence type="predicted"/>
<dbReference type="OrthoDB" id="9798996at2"/>
<evidence type="ECO:0000259" key="1">
    <source>
        <dbReference type="Pfam" id="PF10006"/>
    </source>
</evidence>
<keyword evidence="3" id="KW-1185">Reference proteome</keyword>